<evidence type="ECO:0000256" key="1">
    <source>
        <dbReference type="ARBA" id="ARBA00004613"/>
    </source>
</evidence>
<keyword evidence="8" id="KW-1185">Reference proteome</keyword>
<dbReference type="GO" id="GO:0042742">
    <property type="term" value="P:defense response to bacterium"/>
    <property type="evidence" value="ECO:0007669"/>
    <property type="project" value="UniProtKB-KW"/>
</dbReference>
<comment type="caution">
    <text evidence="7">The sequence shown here is derived from an EMBL/GenBank/DDBJ whole genome shotgun (WGS) entry which is preliminary data.</text>
</comment>
<dbReference type="Proteomes" id="UP000245021">
    <property type="component" value="Unassembled WGS sequence"/>
</dbReference>
<evidence type="ECO:0000256" key="3">
    <source>
        <dbReference type="ARBA" id="ARBA00022529"/>
    </source>
</evidence>
<dbReference type="GO" id="GO:0005576">
    <property type="term" value="C:extracellular region"/>
    <property type="evidence" value="ECO:0007669"/>
    <property type="project" value="UniProtKB-SubCell"/>
</dbReference>
<protein>
    <recommendedName>
        <fullName evidence="9">Circular bacteriocin, circularin A/uberolysin family</fullName>
    </recommendedName>
</protein>
<feature type="transmembrane region" description="Helical" evidence="6">
    <location>
        <begin position="46"/>
        <end position="73"/>
    </location>
</feature>
<comment type="subcellular location">
    <subcellularLocation>
        <location evidence="1">Secreted</location>
    </subcellularLocation>
</comment>
<gene>
    <name evidence="7" type="ORF">NtB2_00075</name>
</gene>
<evidence type="ECO:0000256" key="2">
    <source>
        <dbReference type="ARBA" id="ARBA00022525"/>
    </source>
</evidence>
<dbReference type="AlphaFoldDB" id="A0A2R5HD11"/>
<keyword evidence="4" id="KW-0044">Antibiotic</keyword>
<evidence type="ECO:0008006" key="9">
    <source>
        <dbReference type="Google" id="ProtNLM"/>
    </source>
</evidence>
<evidence type="ECO:0000256" key="6">
    <source>
        <dbReference type="SAM" id="Phobius"/>
    </source>
</evidence>
<evidence type="ECO:0000256" key="5">
    <source>
        <dbReference type="ARBA" id="ARBA00023048"/>
    </source>
</evidence>
<keyword evidence="6" id="KW-0472">Membrane</keyword>
<dbReference type="InterPro" id="IPR009086">
    <property type="entry name" value="Bacteriocin_AS48"/>
</dbReference>
<keyword evidence="5" id="KW-0078">Bacteriocin</keyword>
<evidence type="ECO:0000313" key="7">
    <source>
        <dbReference type="EMBL" id="GBG95973.1"/>
    </source>
</evidence>
<keyword evidence="6" id="KW-1133">Transmembrane helix</keyword>
<keyword evidence="6" id="KW-0812">Transmembrane</keyword>
<dbReference type="EMBL" id="BFFO01000001">
    <property type="protein sequence ID" value="GBG95973.1"/>
    <property type="molecule type" value="Genomic_DNA"/>
</dbReference>
<dbReference type="RefSeq" id="WP_109244968.1">
    <property type="nucleotide sequence ID" value="NZ_BFFO01000001.1"/>
</dbReference>
<dbReference type="Gene3D" id="1.20.225.10">
    <property type="entry name" value="Bacteriocin AS-48"/>
    <property type="match status" value="1"/>
</dbReference>
<name>A0A2R5HD11_9LACT</name>
<sequence>MEKLKKLGLSSLFLIAGVIVFSQLPQIDLASTFGISGYAAKKIIDIAAGAGSVFAIIAVVGGTAGWGAILLAAAKALLKKYGRAAAASW</sequence>
<organism evidence="7 8">
    <name type="scientific">Lactococcus termiticola</name>
    <dbReference type="NCBI Taxonomy" id="2169526"/>
    <lineage>
        <taxon>Bacteria</taxon>
        <taxon>Bacillati</taxon>
        <taxon>Bacillota</taxon>
        <taxon>Bacilli</taxon>
        <taxon>Lactobacillales</taxon>
        <taxon>Streptococcaceae</taxon>
        <taxon>Lactococcus</taxon>
    </lineage>
</organism>
<dbReference type="InterPro" id="IPR020038">
    <property type="entry name" value="Circ_bacteriocin"/>
</dbReference>
<keyword evidence="2" id="KW-0964">Secreted</keyword>
<reference evidence="7 8" key="1">
    <citation type="journal article" date="2018" name="Genome Announc.">
        <title>Draft Genome Sequence of Lactococcus sp. Strain NtB2 (JCM 32569), Isolated from the Gut of the Higher Termite Nasutitermes takasagoensis.</title>
        <authorList>
            <person name="Noda S."/>
            <person name="Aihara C."/>
            <person name="Yuki M."/>
            <person name="Ohkuma M."/>
        </authorList>
    </citation>
    <scope>NUCLEOTIDE SEQUENCE [LARGE SCALE GENOMIC DNA]</scope>
    <source>
        <strain evidence="7 8">NtB2</strain>
    </source>
</reference>
<evidence type="ECO:0000256" key="4">
    <source>
        <dbReference type="ARBA" id="ARBA00023022"/>
    </source>
</evidence>
<dbReference type="Pfam" id="PF09221">
    <property type="entry name" value="Bacteriocin_IId"/>
    <property type="match status" value="1"/>
</dbReference>
<accession>A0A2R5HD11</accession>
<evidence type="ECO:0000313" key="8">
    <source>
        <dbReference type="Proteomes" id="UP000245021"/>
    </source>
</evidence>
<dbReference type="GO" id="GO:0031640">
    <property type="term" value="P:killing of cells of another organism"/>
    <property type="evidence" value="ECO:0007669"/>
    <property type="project" value="UniProtKB-KW"/>
</dbReference>
<keyword evidence="3" id="KW-0929">Antimicrobial</keyword>
<proteinExistence type="predicted"/>